<dbReference type="Proteomes" id="UP000199462">
    <property type="component" value="Unassembled WGS sequence"/>
</dbReference>
<dbReference type="STRING" id="440514.SAMN04488010_2529"/>
<dbReference type="SUPFAM" id="SSF81442">
    <property type="entry name" value="Cytochrome c oxidase subunit I-like"/>
    <property type="match status" value="1"/>
</dbReference>
<keyword evidence="3" id="KW-1185">Reference proteome</keyword>
<sequence length="155" mass="17707">MNLKSILNKPQILLWILIPVILLIGFLAPDETLVINFHDSYYVIALIHLAEFVSILFGITGLGYWIILKVNRKLINVLTLTYIIITIGGSAIILLPPYFVSDDSTETTFFKFDNLIEQNMMNLIALLLIVIGLIIFIINILESLFRRKETMVKNK</sequence>
<reference evidence="3" key="1">
    <citation type="submission" date="2016-10" db="EMBL/GenBank/DDBJ databases">
        <authorList>
            <person name="Varghese N."/>
            <person name="Submissions S."/>
        </authorList>
    </citation>
    <scope>NUCLEOTIDE SEQUENCE [LARGE SCALE GENOMIC DNA]</scope>
    <source>
        <strain evidence="3">DSM 19891</strain>
    </source>
</reference>
<dbReference type="InterPro" id="IPR036927">
    <property type="entry name" value="Cyt_c_oxase-like_su1_sf"/>
</dbReference>
<name>A0A1I6JB14_9FLAO</name>
<evidence type="ECO:0000313" key="2">
    <source>
        <dbReference type="EMBL" id="SFR76146.1"/>
    </source>
</evidence>
<gene>
    <name evidence="2" type="ORF">SAMN04488010_2529</name>
</gene>
<keyword evidence="1" id="KW-0812">Transmembrane</keyword>
<evidence type="ECO:0008006" key="4">
    <source>
        <dbReference type="Google" id="ProtNLM"/>
    </source>
</evidence>
<feature type="transmembrane region" description="Helical" evidence="1">
    <location>
        <begin position="41"/>
        <end position="67"/>
    </location>
</feature>
<feature type="transmembrane region" description="Helical" evidence="1">
    <location>
        <begin position="12"/>
        <end position="29"/>
    </location>
</feature>
<evidence type="ECO:0000313" key="3">
    <source>
        <dbReference type="Proteomes" id="UP000199462"/>
    </source>
</evidence>
<proteinExistence type="predicted"/>
<evidence type="ECO:0000256" key="1">
    <source>
        <dbReference type="SAM" id="Phobius"/>
    </source>
</evidence>
<dbReference type="EMBL" id="FOYX01000002">
    <property type="protein sequence ID" value="SFR76146.1"/>
    <property type="molecule type" value="Genomic_DNA"/>
</dbReference>
<dbReference type="Gene3D" id="1.20.210.10">
    <property type="entry name" value="Cytochrome c oxidase-like, subunit I domain"/>
    <property type="match status" value="1"/>
</dbReference>
<accession>A0A1I6JB14</accession>
<protein>
    <recommendedName>
        <fullName evidence="4">Cytochrome C and Quinol oxidase polypeptide I</fullName>
    </recommendedName>
</protein>
<keyword evidence="1" id="KW-0472">Membrane</keyword>
<keyword evidence="1" id="KW-1133">Transmembrane helix</keyword>
<organism evidence="2 3">
    <name type="scientific">Maribacter stanieri</name>
    <dbReference type="NCBI Taxonomy" id="440514"/>
    <lineage>
        <taxon>Bacteria</taxon>
        <taxon>Pseudomonadati</taxon>
        <taxon>Bacteroidota</taxon>
        <taxon>Flavobacteriia</taxon>
        <taxon>Flavobacteriales</taxon>
        <taxon>Flavobacteriaceae</taxon>
        <taxon>Maribacter</taxon>
    </lineage>
</organism>
<feature type="transmembrane region" description="Helical" evidence="1">
    <location>
        <begin position="120"/>
        <end position="141"/>
    </location>
</feature>
<feature type="transmembrane region" description="Helical" evidence="1">
    <location>
        <begin position="74"/>
        <end position="100"/>
    </location>
</feature>
<dbReference type="AlphaFoldDB" id="A0A1I6JB14"/>